<sequence length="423" mass="45609">MSRAHSYAQIPLMETSATEARDHDTHNNDNDNDTNHRRNLAIARSQKSSRNSNRNNDHRGYATLRNTEDDGDEDDELENAGENSVMLRPMASSSSTTPAPTAASGSSSSSGSAPRRHVYSTNSNSDDEDDHDQDNEISIAPPAETSSSNIRGSTATSTTKRSGARTTNMSFLARLTGRQRPERDAQRMVRSAVDGVFSNLSAKPRVEKPYEEELPPAYKTAALDVSPAYHETNLPPGFTDEDDMLLVEGLPVGGLLGFMWNMIISVSFQFVGFFLTYLLHTSHATKEGSKTGLGITLVSMGYKMMTGRFPDGSDDDVDPSEDSDTGYMGNPGNSGYYSPSSLRRVTDYEWLSYILLMLGMAILVQSVSSFTRVKLSEIRIQLAAHSATHAEATVSGSAAAGASSSSTSTSGEGRSGTVVITIV</sequence>
<dbReference type="InParanoid" id="A0A1Y2G8U4"/>
<feature type="region of interest" description="Disordered" evidence="5">
    <location>
        <begin position="309"/>
        <end position="332"/>
    </location>
</feature>
<dbReference type="EMBL" id="MCFF01000098">
    <property type="protein sequence ID" value="ORY92978.1"/>
    <property type="molecule type" value="Genomic_DNA"/>
</dbReference>
<keyword evidence="3 6" id="KW-1133">Transmembrane helix</keyword>
<protein>
    <recommendedName>
        <fullName evidence="9">Metal homeostatis protein bsd2</fullName>
    </recommendedName>
</protein>
<dbReference type="GO" id="GO:0007034">
    <property type="term" value="P:vacuolar transport"/>
    <property type="evidence" value="ECO:0007669"/>
    <property type="project" value="InterPro"/>
</dbReference>
<gene>
    <name evidence="7" type="ORF">BCR41DRAFT_390963</name>
</gene>
<evidence type="ECO:0000256" key="1">
    <source>
        <dbReference type="ARBA" id="ARBA00004141"/>
    </source>
</evidence>
<evidence type="ECO:0008006" key="9">
    <source>
        <dbReference type="Google" id="ProtNLM"/>
    </source>
</evidence>
<proteinExistence type="predicted"/>
<dbReference type="GO" id="GO:0031398">
    <property type="term" value="P:positive regulation of protein ubiquitination"/>
    <property type="evidence" value="ECO:0007669"/>
    <property type="project" value="TreeGrafter"/>
</dbReference>
<comment type="caution">
    <text evidence="7">The sequence shown here is derived from an EMBL/GenBank/DDBJ whole genome shotgun (WGS) entry which is preliminary data.</text>
</comment>
<feature type="compositionally biased region" description="Acidic residues" evidence="5">
    <location>
        <begin position="69"/>
        <end position="79"/>
    </location>
</feature>
<keyword evidence="8" id="KW-1185">Reference proteome</keyword>
<feature type="compositionally biased region" description="Low complexity" evidence="5">
    <location>
        <begin position="44"/>
        <end position="54"/>
    </location>
</feature>
<feature type="compositionally biased region" description="Low complexity" evidence="5">
    <location>
        <begin position="91"/>
        <end position="113"/>
    </location>
</feature>
<comment type="subcellular location">
    <subcellularLocation>
        <location evidence="1">Membrane</location>
        <topology evidence="1">Multi-pass membrane protein</topology>
    </subcellularLocation>
</comment>
<dbReference type="GO" id="GO:0005794">
    <property type="term" value="C:Golgi apparatus"/>
    <property type="evidence" value="ECO:0007669"/>
    <property type="project" value="TreeGrafter"/>
</dbReference>
<reference evidence="7 8" key="1">
    <citation type="submission" date="2016-07" db="EMBL/GenBank/DDBJ databases">
        <title>Pervasive Adenine N6-methylation of Active Genes in Fungi.</title>
        <authorList>
            <consortium name="DOE Joint Genome Institute"/>
            <person name="Mondo S.J."/>
            <person name="Dannebaum R.O."/>
            <person name="Kuo R.C."/>
            <person name="Labutti K."/>
            <person name="Haridas S."/>
            <person name="Kuo A."/>
            <person name="Salamov A."/>
            <person name="Ahrendt S.R."/>
            <person name="Lipzen A."/>
            <person name="Sullivan W."/>
            <person name="Andreopoulos W.B."/>
            <person name="Clum A."/>
            <person name="Lindquist E."/>
            <person name="Daum C."/>
            <person name="Ramamoorthy G.K."/>
            <person name="Gryganskyi A."/>
            <person name="Culley D."/>
            <person name="Magnuson J.K."/>
            <person name="James T.Y."/>
            <person name="O'Malley M.A."/>
            <person name="Stajich J.E."/>
            <person name="Spatafora J.W."/>
            <person name="Visel A."/>
            <person name="Grigoriev I.V."/>
        </authorList>
    </citation>
    <scope>NUCLEOTIDE SEQUENCE [LARGE SCALE GENOMIC DNA]</scope>
    <source>
        <strain evidence="7 8">NRRL 3116</strain>
    </source>
</reference>
<dbReference type="RefSeq" id="XP_021875135.1">
    <property type="nucleotide sequence ID" value="XM_022028312.1"/>
</dbReference>
<dbReference type="InterPro" id="IPR019325">
    <property type="entry name" value="NEDD4/Bsd2"/>
</dbReference>
<feature type="compositionally biased region" description="Basic and acidic residues" evidence="5">
    <location>
        <begin position="19"/>
        <end position="36"/>
    </location>
</feature>
<dbReference type="OrthoDB" id="10003116at2759"/>
<dbReference type="AlphaFoldDB" id="A0A1Y2G8U4"/>
<dbReference type="CDD" id="cd22212">
    <property type="entry name" value="NDFIP-like"/>
    <property type="match status" value="1"/>
</dbReference>
<evidence type="ECO:0000313" key="7">
    <source>
        <dbReference type="EMBL" id="ORY92978.1"/>
    </source>
</evidence>
<dbReference type="PANTHER" id="PTHR13396:SF5">
    <property type="entry name" value="NEDD4 FAMILY INTERACTING PROTEIN"/>
    <property type="match status" value="1"/>
</dbReference>
<keyword evidence="2 6" id="KW-0812">Transmembrane</keyword>
<feature type="compositionally biased region" description="Acidic residues" evidence="5">
    <location>
        <begin position="312"/>
        <end position="324"/>
    </location>
</feature>
<evidence type="ECO:0000256" key="6">
    <source>
        <dbReference type="SAM" id="Phobius"/>
    </source>
</evidence>
<dbReference type="Pfam" id="PF10176">
    <property type="entry name" value="NEDD4_Bsd2"/>
    <property type="match status" value="1"/>
</dbReference>
<evidence type="ECO:0000313" key="8">
    <source>
        <dbReference type="Proteomes" id="UP000193648"/>
    </source>
</evidence>
<feature type="transmembrane region" description="Helical" evidence="6">
    <location>
        <begin position="258"/>
        <end position="279"/>
    </location>
</feature>
<dbReference type="GO" id="GO:0016020">
    <property type="term" value="C:membrane"/>
    <property type="evidence" value="ECO:0007669"/>
    <property type="project" value="UniProtKB-SubCell"/>
</dbReference>
<dbReference type="GO" id="GO:0005783">
    <property type="term" value="C:endoplasmic reticulum"/>
    <property type="evidence" value="ECO:0007669"/>
    <property type="project" value="TreeGrafter"/>
</dbReference>
<dbReference type="GO" id="GO:0030001">
    <property type="term" value="P:metal ion transport"/>
    <property type="evidence" value="ECO:0007669"/>
    <property type="project" value="InterPro"/>
</dbReference>
<feature type="compositionally biased region" description="Acidic residues" evidence="5">
    <location>
        <begin position="125"/>
        <end position="135"/>
    </location>
</feature>
<dbReference type="STRING" id="64571.A0A1Y2G8U4"/>
<keyword evidence="4 6" id="KW-0472">Membrane</keyword>
<dbReference type="PANTHER" id="PTHR13396">
    <property type="entry name" value="NEDD4 FAMILY INTERACTING PROTEIN 1/2"/>
    <property type="match status" value="1"/>
</dbReference>
<evidence type="ECO:0000256" key="5">
    <source>
        <dbReference type="SAM" id="MobiDB-lite"/>
    </source>
</evidence>
<name>A0A1Y2G8U4_9FUNG</name>
<dbReference type="GeneID" id="33570155"/>
<feature type="region of interest" description="Disordered" evidence="5">
    <location>
        <begin position="1"/>
        <end position="185"/>
    </location>
</feature>
<dbReference type="GO" id="GO:0006511">
    <property type="term" value="P:ubiquitin-dependent protein catabolic process"/>
    <property type="evidence" value="ECO:0007669"/>
    <property type="project" value="TreeGrafter"/>
</dbReference>
<dbReference type="Proteomes" id="UP000193648">
    <property type="component" value="Unassembled WGS sequence"/>
</dbReference>
<feature type="compositionally biased region" description="Polar residues" evidence="5">
    <location>
        <begin position="144"/>
        <end position="170"/>
    </location>
</feature>
<evidence type="ECO:0000256" key="3">
    <source>
        <dbReference type="ARBA" id="ARBA00022989"/>
    </source>
</evidence>
<dbReference type="GO" id="GO:0048471">
    <property type="term" value="C:perinuclear region of cytoplasm"/>
    <property type="evidence" value="ECO:0007669"/>
    <property type="project" value="TreeGrafter"/>
</dbReference>
<evidence type="ECO:0000256" key="4">
    <source>
        <dbReference type="ARBA" id="ARBA00023136"/>
    </source>
</evidence>
<feature type="region of interest" description="Disordered" evidence="5">
    <location>
        <begin position="395"/>
        <end position="416"/>
    </location>
</feature>
<organism evidence="7 8">
    <name type="scientific">Lobosporangium transversale</name>
    <dbReference type="NCBI Taxonomy" id="64571"/>
    <lineage>
        <taxon>Eukaryota</taxon>
        <taxon>Fungi</taxon>
        <taxon>Fungi incertae sedis</taxon>
        <taxon>Mucoromycota</taxon>
        <taxon>Mortierellomycotina</taxon>
        <taxon>Mortierellomycetes</taxon>
        <taxon>Mortierellales</taxon>
        <taxon>Mortierellaceae</taxon>
        <taxon>Lobosporangium</taxon>
    </lineage>
</organism>
<evidence type="ECO:0000256" key="2">
    <source>
        <dbReference type="ARBA" id="ARBA00022692"/>
    </source>
</evidence>
<feature type="transmembrane region" description="Helical" evidence="6">
    <location>
        <begin position="350"/>
        <end position="370"/>
    </location>
</feature>
<accession>A0A1Y2G8U4</accession>